<accession>C4ML23</accession>
<dbReference type="GeneID" id="7943847"/>
<dbReference type="Proteomes" id="UP000001480">
    <property type="component" value="Segment"/>
</dbReference>
<reference evidence="1 2" key="1">
    <citation type="journal article" date="2009" name="Appl. Environ. Microbiol.">
        <title>Genomic characterization of the intron-containing T7-like phage phiL7 of Xanthomonas campestris.</title>
        <authorList>
            <person name="Lee C.N."/>
            <person name="Lin J.W."/>
            <person name="Weng S.F."/>
            <person name="Tseng Y.H."/>
        </authorList>
    </citation>
    <scope>NUCLEOTIDE SEQUENCE</scope>
</reference>
<dbReference type="OrthoDB" id="13672at10239"/>
<organism evidence="1 2">
    <name type="scientific">Xanthomonas phage phiL7</name>
    <dbReference type="NCBI Taxonomy" id="538979"/>
    <lineage>
        <taxon>Viruses</taxon>
        <taxon>Duplodnaviria</taxon>
        <taxon>Heunggongvirae</taxon>
        <taxon>Uroviricota</taxon>
        <taxon>Caudoviricetes</taxon>
        <taxon>Eisenstarkvirus</taxon>
        <taxon>Eisenstarkvirus L7</taxon>
    </lineage>
</organism>
<evidence type="ECO:0000313" key="2">
    <source>
        <dbReference type="Proteomes" id="UP000001480"/>
    </source>
</evidence>
<protein>
    <submittedName>
        <fullName evidence="1">p23</fullName>
    </submittedName>
</protein>
<evidence type="ECO:0000313" key="1">
    <source>
        <dbReference type="EMBL" id="ACE75763.1"/>
    </source>
</evidence>
<dbReference type="EMBL" id="EU717894">
    <property type="protein sequence ID" value="ACE75763.1"/>
    <property type="molecule type" value="Genomic_DNA"/>
</dbReference>
<dbReference type="RefSeq" id="YP_002922637.1">
    <property type="nucleotide sequence ID" value="NC_012742.1"/>
</dbReference>
<sequence>MSGFRCWTSSGFTQIDGQYRNMALLSKGTLALTNRDAGICFADVPRTSGMPVIAWSSDFAVTRAFSPDGNFRLSANVEEVNKSLTYYVFDWPQLVSATSAGLRVYSPTGVLVFDAGMKWLKVTAVVGTGFAGDSASYRGYSARTYATCIASPAGGLSFSQLGSANPQGNATFVVNSNAQGAYVHADGFSVAPVKYYRGAQITANTVPAPQGGGAGLGQVLLIDVTNY</sequence>
<name>C4ML23_9CAUD</name>
<proteinExistence type="predicted"/>
<keyword evidence="2" id="KW-1185">Reference proteome</keyword>
<dbReference type="KEGG" id="vg:7943847"/>